<protein>
    <submittedName>
        <fullName evidence="2">Uncharacterized protein</fullName>
    </submittedName>
</protein>
<accession>A0A2R6NNP1</accession>
<reference evidence="2 3" key="1">
    <citation type="submission" date="2018-02" db="EMBL/GenBank/DDBJ databases">
        <title>Genome sequence of the basidiomycete white-rot fungus Phlebia centrifuga.</title>
        <authorList>
            <person name="Granchi Z."/>
            <person name="Peng M."/>
            <person name="de Vries R.P."/>
            <person name="Hilden K."/>
            <person name="Makela M.R."/>
            <person name="Grigoriev I."/>
            <person name="Riley R."/>
        </authorList>
    </citation>
    <scope>NUCLEOTIDE SEQUENCE [LARGE SCALE GENOMIC DNA]</scope>
    <source>
        <strain evidence="2 3">FBCC195</strain>
    </source>
</reference>
<keyword evidence="1" id="KW-1133">Transmembrane helix</keyword>
<gene>
    <name evidence="2" type="ORF">PHLCEN_2v10159</name>
</gene>
<proteinExistence type="predicted"/>
<dbReference type="EMBL" id="MLYV02001024">
    <property type="protein sequence ID" value="PSR74054.1"/>
    <property type="molecule type" value="Genomic_DNA"/>
</dbReference>
<organism evidence="2 3">
    <name type="scientific">Hermanssonia centrifuga</name>
    <dbReference type="NCBI Taxonomy" id="98765"/>
    <lineage>
        <taxon>Eukaryota</taxon>
        <taxon>Fungi</taxon>
        <taxon>Dikarya</taxon>
        <taxon>Basidiomycota</taxon>
        <taxon>Agaricomycotina</taxon>
        <taxon>Agaricomycetes</taxon>
        <taxon>Polyporales</taxon>
        <taxon>Meruliaceae</taxon>
        <taxon>Hermanssonia</taxon>
    </lineage>
</organism>
<keyword evidence="1" id="KW-0472">Membrane</keyword>
<evidence type="ECO:0000313" key="3">
    <source>
        <dbReference type="Proteomes" id="UP000186601"/>
    </source>
</evidence>
<keyword evidence="1" id="KW-0812">Transmembrane</keyword>
<evidence type="ECO:0000256" key="1">
    <source>
        <dbReference type="SAM" id="Phobius"/>
    </source>
</evidence>
<comment type="caution">
    <text evidence="2">The sequence shown here is derived from an EMBL/GenBank/DDBJ whole genome shotgun (WGS) entry which is preliminary data.</text>
</comment>
<feature type="transmembrane region" description="Helical" evidence="1">
    <location>
        <begin position="33"/>
        <end position="55"/>
    </location>
</feature>
<evidence type="ECO:0000313" key="2">
    <source>
        <dbReference type="EMBL" id="PSR74054.1"/>
    </source>
</evidence>
<dbReference type="Proteomes" id="UP000186601">
    <property type="component" value="Unassembled WGS sequence"/>
</dbReference>
<name>A0A2R6NNP1_9APHY</name>
<keyword evidence="3" id="KW-1185">Reference proteome</keyword>
<sequence length="59" mass="6278">MSGPSAGSDQELGTLLHATLLYLNLGAHSIQTLSYPILASLVFPYLPVGFVPALWPNQP</sequence>
<dbReference type="AlphaFoldDB" id="A0A2R6NNP1"/>